<evidence type="ECO:0008006" key="5">
    <source>
        <dbReference type="Google" id="ProtNLM"/>
    </source>
</evidence>
<sequence length="635" mass="68450">MSALSTRLLRATHRKWPFLPITTNYRRYSVDQSKGKPVRIGCASGFWGDTPTAAPQLIHNGNLDFLMFDYLSEITMSLLTAARAKKPELGFAPDFVLYAIGPYLNDIKRKGIRVLSNAGGINPEGCAEALRQAASKAGVDLKVAVVTGDDLMPVKKQLIAAGMPDMKSGLPLPKTVHSMNAYLGAGPIAKALDGGADIVVTGRCADSSLALAPLMHSFGWQSNDYDRLASGSLAGHLIECGAQATGGVYTDWEAVPDWHNIGFPIAEVAGNGDFMITKPPNTGGIVNQMTVAEQMLYEIGDPRAYILPDVACDFTGVQLEETNCGVVVRGAKGRKPTDSYKVSATYLDGYKATAVSCIGGPRSRDKGRKTAEAIVQRCRNIFKMLKLPDFTRVHIQILGAEDTYGPHASTGEGPREGVIWISVHHEQKKAVELFAREIAAAGTGMAPGLTNIVGGRPRASPLLRLHSFLIPKDQCKVSIHADGKEEIYSETADTVPASTYDFPDQPVSEVSDLIKGSKCYRLESLALTRSGDKADSCNIGVIARHPSLYPYLKEALTSEAVAEYFRHVFPDDVNPVDCVKRYEVDGICGLNFVLEQSLGGGGVASLRSDPQGKAYGQMLLDFVIKDMPDICSVKH</sequence>
<comment type="caution">
    <text evidence="3">The sequence shown here is derived from an EMBL/GenBank/DDBJ whole genome shotgun (WGS) entry which is preliminary data.</text>
</comment>
<name>A0A3R7P009_PENVA</name>
<evidence type="ECO:0000313" key="4">
    <source>
        <dbReference type="Proteomes" id="UP000283509"/>
    </source>
</evidence>
<evidence type="ECO:0000259" key="2">
    <source>
        <dbReference type="Pfam" id="PF23544"/>
    </source>
</evidence>
<evidence type="ECO:0000313" key="3">
    <source>
        <dbReference type="EMBL" id="ROT71551.1"/>
    </source>
</evidence>
<dbReference type="OrthoDB" id="10265871at2759"/>
<dbReference type="EMBL" id="QCYY01002281">
    <property type="protein sequence ID" value="ROT71551.1"/>
    <property type="molecule type" value="Genomic_DNA"/>
</dbReference>
<feature type="domain" description="Acyclic terpene utilisation N-terminal" evidence="1">
    <location>
        <begin position="38"/>
        <end position="480"/>
    </location>
</feature>
<dbReference type="AlphaFoldDB" id="A0A3R7P009"/>
<organism evidence="3 4">
    <name type="scientific">Penaeus vannamei</name>
    <name type="common">Whiteleg shrimp</name>
    <name type="synonym">Litopenaeus vannamei</name>
    <dbReference type="NCBI Taxonomy" id="6689"/>
    <lineage>
        <taxon>Eukaryota</taxon>
        <taxon>Metazoa</taxon>
        <taxon>Ecdysozoa</taxon>
        <taxon>Arthropoda</taxon>
        <taxon>Crustacea</taxon>
        <taxon>Multicrustacea</taxon>
        <taxon>Malacostraca</taxon>
        <taxon>Eumalacostraca</taxon>
        <taxon>Eucarida</taxon>
        <taxon>Decapoda</taxon>
        <taxon>Dendrobranchiata</taxon>
        <taxon>Penaeoidea</taxon>
        <taxon>Penaeidae</taxon>
        <taxon>Penaeus</taxon>
    </lineage>
</organism>
<dbReference type="STRING" id="6689.A0A3R7P009"/>
<feature type="domain" description="AtuA-like ferredoxin-fold" evidence="2">
    <location>
        <begin position="521"/>
        <end position="624"/>
    </location>
</feature>
<evidence type="ECO:0000259" key="1">
    <source>
        <dbReference type="Pfam" id="PF07287"/>
    </source>
</evidence>
<dbReference type="PANTHER" id="PTHR47708">
    <property type="match status" value="1"/>
</dbReference>
<dbReference type="Pfam" id="PF07287">
    <property type="entry name" value="AtuA"/>
    <property type="match status" value="1"/>
</dbReference>
<dbReference type="InterPro" id="IPR010839">
    <property type="entry name" value="AtuA_N"/>
</dbReference>
<reference evidence="3 4" key="1">
    <citation type="submission" date="2018-04" db="EMBL/GenBank/DDBJ databases">
        <authorList>
            <person name="Zhang X."/>
            <person name="Yuan J."/>
            <person name="Li F."/>
            <person name="Xiang J."/>
        </authorList>
    </citation>
    <scope>NUCLEOTIDE SEQUENCE [LARGE SCALE GENOMIC DNA]</scope>
    <source>
        <tissue evidence="3">Muscle</tissue>
    </source>
</reference>
<accession>A0A3R7P009</accession>
<dbReference type="Proteomes" id="UP000283509">
    <property type="component" value="Unassembled WGS sequence"/>
</dbReference>
<gene>
    <name evidence="3" type="ORF">C7M84_010129</name>
</gene>
<reference evidence="3 4" key="2">
    <citation type="submission" date="2019-01" db="EMBL/GenBank/DDBJ databases">
        <title>The decoding of complex shrimp genome reveals the adaptation for benthos swimmer, frequently molting mechanism and breeding impact on genome.</title>
        <authorList>
            <person name="Sun Y."/>
            <person name="Gao Y."/>
            <person name="Yu Y."/>
        </authorList>
    </citation>
    <scope>NUCLEOTIDE SEQUENCE [LARGE SCALE GENOMIC DNA]</scope>
    <source>
        <tissue evidence="3">Muscle</tissue>
    </source>
</reference>
<dbReference type="PANTHER" id="PTHR47708:SF2">
    <property type="entry name" value="SI:CH73-132F6.5"/>
    <property type="match status" value="1"/>
</dbReference>
<proteinExistence type="predicted"/>
<dbReference type="InterPro" id="IPR056362">
    <property type="entry name" value="AtuA-like_ferredoxin_dom"/>
</dbReference>
<dbReference type="Pfam" id="PF23544">
    <property type="entry name" value="AtuA_ferredoxin"/>
    <property type="match status" value="1"/>
</dbReference>
<protein>
    <recommendedName>
        <fullName evidence="5">DUF1446 domain-containing protein</fullName>
    </recommendedName>
</protein>
<keyword evidence="4" id="KW-1185">Reference proteome</keyword>